<dbReference type="CDD" id="cd19534">
    <property type="entry name" value="E_NRPS"/>
    <property type="match status" value="2"/>
</dbReference>
<dbReference type="STRING" id="391936.S7S_05320"/>
<dbReference type="FunFam" id="2.30.38.10:FF:000001">
    <property type="entry name" value="Non-ribosomal peptide synthetase PvdI"/>
    <property type="match status" value="1"/>
</dbReference>
<dbReference type="InterPro" id="IPR006162">
    <property type="entry name" value="Ppantetheine_attach_site"/>
</dbReference>
<dbReference type="KEGG" id="apac:S7S_05320"/>
<evidence type="ECO:0000259" key="6">
    <source>
        <dbReference type="PROSITE" id="PS50075"/>
    </source>
</evidence>
<evidence type="ECO:0000256" key="2">
    <source>
        <dbReference type="ARBA" id="ARBA00006432"/>
    </source>
</evidence>
<accession>A0A0B4XH85</accession>
<dbReference type="Proteomes" id="UP000006764">
    <property type="component" value="Chromosome"/>
</dbReference>
<dbReference type="InterPro" id="IPR009081">
    <property type="entry name" value="PP-bd_ACP"/>
</dbReference>
<dbReference type="CDD" id="cd19531">
    <property type="entry name" value="LCL_NRPS-like"/>
    <property type="match status" value="1"/>
</dbReference>
<dbReference type="Gene3D" id="1.10.1200.10">
    <property type="entry name" value="ACP-like"/>
    <property type="match status" value="3"/>
</dbReference>
<dbReference type="Gene3D" id="3.30.300.30">
    <property type="match status" value="3"/>
</dbReference>
<dbReference type="FunFam" id="3.40.50.980:FF:000002">
    <property type="entry name" value="Enterobactin synthetase component F"/>
    <property type="match status" value="1"/>
</dbReference>
<dbReference type="SMART" id="SM00823">
    <property type="entry name" value="PKS_PP"/>
    <property type="match status" value="3"/>
</dbReference>
<evidence type="ECO:0000256" key="4">
    <source>
        <dbReference type="ARBA" id="ARBA00022553"/>
    </source>
</evidence>
<dbReference type="InterPro" id="IPR001242">
    <property type="entry name" value="Condensation_dom"/>
</dbReference>
<dbReference type="InterPro" id="IPR010060">
    <property type="entry name" value="NRPS_synth"/>
</dbReference>
<feature type="domain" description="Carrier" evidence="6">
    <location>
        <begin position="2407"/>
        <end position="2481"/>
    </location>
</feature>
<dbReference type="NCBIfam" id="TIGR01733">
    <property type="entry name" value="AA-adenyl-dom"/>
    <property type="match status" value="3"/>
</dbReference>
<dbReference type="SUPFAM" id="SSF52777">
    <property type="entry name" value="CoA-dependent acyltransferases"/>
    <property type="match status" value="10"/>
</dbReference>
<dbReference type="SUPFAM" id="SSF47336">
    <property type="entry name" value="ACP-like"/>
    <property type="match status" value="3"/>
</dbReference>
<comment type="similarity">
    <text evidence="2">Belongs to the ATP-dependent AMP-binding enzyme family.</text>
</comment>
<evidence type="ECO:0000313" key="7">
    <source>
        <dbReference type="EMBL" id="AJD47484.1"/>
    </source>
</evidence>
<evidence type="ECO:0000256" key="3">
    <source>
        <dbReference type="ARBA" id="ARBA00022450"/>
    </source>
</evidence>
<dbReference type="SUPFAM" id="SSF56801">
    <property type="entry name" value="Acetyl-CoA synthetase-like"/>
    <property type="match status" value="3"/>
</dbReference>
<feature type="domain" description="Carrier" evidence="6">
    <location>
        <begin position="3879"/>
        <end position="3954"/>
    </location>
</feature>
<protein>
    <submittedName>
        <fullName evidence="7">Protein PvdD</fullName>
    </submittedName>
</protein>
<feature type="domain" description="Carrier" evidence="6">
    <location>
        <begin position="952"/>
        <end position="1026"/>
    </location>
</feature>
<dbReference type="InterPro" id="IPR010071">
    <property type="entry name" value="AA_adenyl_dom"/>
</dbReference>
<proteinExistence type="inferred from homology"/>
<dbReference type="PROSITE" id="PS50075">
    <property type="entry name" value="CARRIER"/>
    <property type="match status" value="3"/>
</dbReference>
<evidence type="ECO:0000256" key="1">
    <source>
        <dbReference type="ARBA" id="ARBA00001957"/>
    </source>
</evidence>
<dbReference type="PROSITE" id="PS00012">
    <property type="entry name" value="PHOSPHOPANTETHEINE"/>
    <property type="match status" value="1"/>
</dbReference>
<dbReference type="GO" id="GO:0043041">
    <property type="term" value="P:amino acid activation for nonribosomal peptide biosynthetic process"/>
    <property type="evidence" value="ECO:0007669"/>
    <property type="project" value="UniProtKB-ARBA"/>
</dbReference>
<dbReference type="Gene3D" id="3.40.50.980">
    <property type="match status" value="6"/>
</dbReference>
<dbReference type="RefSeq" id="WP_052269210.1">
    <property type="nucleotide sequence ID" value="NZ_CP004387.1"/>
</dbReference>
<dbReference type="PROSITE" id="PS00455">
    <property type="entry name" value="AMP_BINDING"/>
    <property type="match status" value="3"/>
</dbReference>
<dbReference type="InterPro" id="IPR045851">
    <property type="entry name" value="AMP-bd_C_sf"/>
</dbReference>
<dbReference type="FunFam" id="3.40.50.980:FF:000001">
    <property type="entry name" value="Non-ribosomal peptide synthetase"/>
    <property type="match status" value="1"/>
</dbReference>
<dbReference type="OrthoDB" id="9757559at2"/>
<dbReference type="GO" id="GO:0031177">
    <property type="term" value="F:phosphopantetheine binding"/>
    <property type="evidence" value="ECO:0007669"/>
    <property type="project" value="InterPro"/>
</dbReference>
<dbReference type="FunFam" id="3.40.50.12780:FF:000012">
    <property type="entry name" value="Non-ribosomal peptide synthetase"/>
    <property type="match status" value="1"/>
</dbReference>
<dbReference type="InterPro" id="IPR020806">
    <property type="entry name" value="PKS_PP-bd"/>
</dbReference>
<gene>
    <name evidence="7" type="ORF">S7S_05320</name>
</gene>
<dbReference type="InterPro" id="IPR020845">
    <property type="entry name" value="AMP-binding_CS"/>
</dbReference>
<dbReference type="Pfam" id="PF00550">
    <property type="entry name" value="PP-binding"/>
    <property type="match status" value="3"/>
</dbReference>
<evidence type="ECO:0000256" key="5">
    <source>
        <dbReference type="SAM" id="MobiDB-lite"/>
    </source>
</evidence>
<feature type="region of interest" description="Disordered" evidence="5">
    <location>
        <begin position="2847"/>
        <end position="2866"/>
    </location>
</feature>
<dbReference type="Gene3D" id="2.30.38.10">
    <property type="entry name" value="Luciferase, Domain 3"/>
    <property type="match status" value="3"/>
</dbReference>
<dbReference type="GO" id="GO:0003824">
    <property type="term" value="F:catalytic activity"/>
    <property type="evidence" value="ECO:0007669"/>
    <property type="project" value="InterPro"/>
</dbReference>
<sequence>MTDSVAASFPLSFAQQQLWFLQRLDPAMTAYNLPRVFRLHGVPDADALERAFRALIRRHAILRTRFHEQQGVPQQTVLDTFDFRLECQDCRTLPAAAQRPALDAAVRDIVGHVFDLGAPPLVRACLLRTGDDSSVLAVCFHHIASDAWSNPIVAGDLARAYQLALTTPGDVTLPALPVQYADLARRQREAAENGALNDALAYWQQHLGDDVPTLDIPTDYPRPAVQTFRGALMPFEVSPALSAGLQQFCRIEHCTPFVPLLAAWQLLLARLAGQSDFAVGVPAAGRDDEATQQLVGYFVTTQVFRARVTPERTLRALCQQVRADALGALAHPGVPFELLLETRRPARDAARSPLFQSLFSLQVRDGSEQFALGDLRADLVPVAEHTAKFELSLDVVLGTAGAQAVIEYNTDLFSIGTIERVRAAYERVLSTLIEAPDTRVGELVLPTPAMISQLAGWGTGRHETLPRSVTDLIAAQVQSQPDAIAVRQGDTALTYAELWHAAGALAATLHAERIGVAAAASPQRLVAMLAVLRAGAALVPLDPALPAARLAHMMRAAEIGQLLAPADIAAHLDVPPHVPVLALHADHGTHSAPAARRHAQQLAYLIFTSGSTGLPKPVAVAHGALSQHIQAVAARYALSAQDKVLAAASFGFDAALEQWLAPLSVGATVVLPTQPALTPEQLTALVQEQGVTVLDLPPALLRQLCALLPDASLPVRLCITGGEACTRDDLLAAQRVLSPAQLANAYGPTEAVISPVIWLGDSVPEDVPPIGQPVGARRAWVLDTWLNPVPPGLPGELYLGGAMAREYAGQPALTASRFIADPFSTQGGRLYRTGDRVRWRTDGMLEYLGRVDAQLSLRGFRIEPGEIEAALRAQSAVREAVVAVRGNRLLAWVVGDESANDSDLRAALAQQLPDYMVPAVILRLAALPLTVNGKLDRAALPEPSPANAEQDAPATEQEIALATVWRDVLGVPAVGRDDNFFALGGDSILSLQIVARLREAGWQATPRQIFERQTLASQAAVLTPATQAATSDTEGSVPLLPIQADFFRMALPNPAHWNQAILLQAETAPDEQALRHALTALVQHHDSLRLRYHCDEHGVWQQRYTLPLPDEQPLRIANTTPDGITALCDRVQRQFDLTRGPLLRAVLMYVSDGSVRLLLLAHHLVVDAVSWRILIQDLHTALRQQAVGSAIRLPEKTGSYKDWSVFLRRYFDNGARAAKPWAALPYPLPCDHPEGDNCAAQQTLEDISLDSAQTHALLRAAPVAYRTQVNDLLLTALGRALCHWSGQPRVLVDLESHGRHPLPGAPDLSRTVGWFTSLQPILLSPLGEPGEALCRVKESLRQVPHHGLGAGFTQPPVPRASVLFNYLGQFDASLDTDSPWRLAQESPGHCVDDEAPQSHDFVINGQVLGGELRFAVRYSRARYRAATVRAWAARFRDELLALIAHCTSGARGATASDFPLAQLDPAGLARLPVPAADMADLYPLSPMQQGLLFHSLYAPQDSAYLNQLRMDITDLDVPRFQRAWETVLARHDALRSGFITQGEAALQWVAPDVALPLTEYTGIEPDRLATQERERGVDLLTPPLMRLAMVRTGARRHHLVWTCHHLLLDGWSSAQLLGEVLRAYAGEQLPAVVHRYRDYIAWLGERDADASERYWRTLLAGIEQPTLLADVLAPRTARAASQAVLHQSLPAHLSQSLQQLARARQLTLNTLVQAAWALLVARYSGQRTVTFGATVSGRPAALPGSADMVGLFINTLPVVVDTDPAQPLDKWLHALQAQHLASREHEHTPLSAIQRWAGQGGQSLFDTLVVFENFPVDALLHEHDRVLACDNVQSDSGNHYPLTLRVKPGATLQLDFLHDPARVEDVQAVADEYRALLTQLCARLDPSPATALGEWPSCTAHTAEPAQHWPHADVLSLWRAQVARVPAQVAVASGAQQLSYAALEQRSNALAARLLASGVQPESRVGVHARRGIELVTGLLAVLKAGAVYVPLDPDLPAERLAWQARDAGVQTLLSASPLAFVPQVPVLSLLQADDSPDVVPALPLSPQQGAYLIYTSGSTGRPKGVLVSHAALANYVQGVLARLALPDSARTFAMVSTVAADLGHTVLFGALCDGRTLHLVPPEDAFEPDRFADYLHRHHIDVLKIVPGHLEALLCAAAPDRALPAHTLIIGGDVARQSLLDRVAALAPACRVINHYGPTETTVGTLTWTRAGAQPAPLPLGTALPNTGAWVLDAALQSVPAGAEGELYLGGVALARGYLGQPALTATRFVAHPFCEGERLYRTGDRVHRAADGTLQYRGRTDDQVKIRGYRVELSEVAARLRALPGVGQAEVIAREQDDGRLQLVGYVVPEQDTAPLMQALADVLPDYMCPGALLGLPALPLTANGKLDRQALPLPGETPAQGYAAPENDVEQIIADVWAEVLRREQIGRLDNFFELGGDSILSLQIVARCRKRGLRLTPRHLMERQTVAAVAEVAVPVSTAPVTPLRPSVHKAPLLPVQQWFFAQDFPSPAHWNQSVMLVPDDAMTVEIAERAVAALVQHHPALRMQFLREGDTWRQTVQENVDGIFQQVGFSHKQDITPLADQLQRSLRLDRPFRAGWLAQHDGTERRLLLVAHHLVVDGVSWRILLEDLQAACSQLLNGERIALLPEATPLTDWPVTLMQQLPHFRQQAAFWQAQCAQPDAPFPATTPDGSNTVADMATCDATLDAATTRALLGSAHRARRTRPDDLLLTALARTLCALTGDARVLVELEGHGREALQADTDLSRTVGWFTALYPVALTLPPGEALAQLCAVKEQLRAVPDKGLGFGVLKYLDGTLRDGAVPQITFNYLGQFDQTAQQAALWRQAPESAGQARAPDSERRSSFDLSAQVSDGQLHLSWAYSRARHDAGTINDLLTTFCATLTDLVRACEAATPGATPSDFPLAGIDQAALDQLPVARGDMTDLYPLSPLQQGLLFHSLYAPSGSAYLNQLRLDIDGLDVNRFRSAWQAVINRHPILRSGFITGQGEPLQWVAREATLPLTERDLAQPAECEALAEQELARGVDLLHPPLMRLLLLRTGTHRHHLIWTSHHLLLDGWSTALLLGEVLRHYNGESLPPAGQYRDYIAWLQQRDPARSDAFWRGELARIASPTLLAAVLPGDGDGQGVLEKRLPSDVLEQMARRERITLNTLVQGAWALVLQQCTGQHTVTFGATVAGRPAELPGAEQIIGLFINTLPVSVTPDPALKVADWLRALQRQNLATREFEHTPLYDLQRQAGQGALFDTLLVFENYPVDSALREARPHGLRFGDSHKREETHYGVTLAVHQANGLHLHLSHDRARISDASAQALMSQLTALLGQLVRAADAPLGELHCLPDAVQSQLRQWSCNRARVEDGLVHHRIEQQAAAQPDACALCWGETQLSYGELNTRANQLAHHLIARGVRPDMPVGVAMLRAPEMVIALLAVMKAGGAYVPLDPEYPRERLAYMIEDSGISLLLTQATVAPMLPVPEAVTILAVDALALDPAPHNPAVALHGDNLAYVIYTSGSTGKPKGAGNRHRALDNRIRWMQGACPIDNTDTVLQKTPFSFDVSVWEFFWPLMQGARLAIAAPGDHRDPAALAALIRQHQVSTLHFVPSMLQAFLLGAALSHCDSLRQILCSGEALPAAVQDAVLKRLPQVALHNLYGPTEAAIDVTHWRCRDERGAPVPIGAPITGTDTWVLDGALNPVAPGVPGELYLGGAGLARGYHGRAALTAERFVANPFAGHGERLYRTGDLVRWRADGVLDYLGRLDHQVKLRGLRIELGEIEAVLLTQPAVQAAVVVAVPVQGEPQLVAYVVTDAEQPTGALRDALAERLPDYMVPACFVPLPALPLSPNGKVDRRALPAPALPETSQGEPPQGDTETTLAAIWCALLGHERVCRTDHFFALGGHSLMALKLQMRVQEQCAVSLPLRACFDHPTLRALAAEIDRLRGDGDDRTQDLDSMLALLDTLE</sequence>
<dbReference type="NCBIfam" id="TIGR01720">
    <property type="entry name" value="NRPS-para261"/>
    <property type="match status" value="2"/>
</dbReference>
<dbReference type="InterPro" id="IPR036736">
    <property type="entry name" value="ACP-like_sf"/>
</dbReference>
<dbReference type="NCBIfam" id="NF003417">
    <property type="entry name" value="PRK04813.1"/>
    <property type="match status" value="3"/>
</dbReference>
<dbReference type="CDD" id="cd19543">
    <property type="entry name" value="DCL_NRPS"/>
    <property type="match status" value="2"/>
</dbReference>
<dbReference type="InterPro" id="IPR000873">
    <property type="entry name" value="AMP-dep_synth/lig_dom"/>
</dbReference>
<dbReference type="GO" id="GO:0044550">
    <property type="term" value="P:secondary metabolite biosynthetic process"/>
    <property type="evidence" value="ECO:0007669"/>
    <property type="project" value="UniProtKB-ARBA"/>
</dbReference>
<organism evidence="7 8">
    <name type="scientific">Isoalcanivorax pacificus W11-5</name>
    <dbReference type="NCBI Taxonomy" id="391936"/>
    <lineage>
        <taxon>Bacteria</taxon>
        <taxon>Pseudomonadati</taxon>
        <taxon>Pseudomonadota</taxon>
        <taxon>Gammaproteobacteria</taxon>
        <taxon>Oceanospirillales</taxon>
        <taxon>Alcanivoracaceae</taxon>
        <taxon>Isoalcanivorax</taxon>
    </lineage>
</organism>
<dbReference type="Pfam" id="PF13193">
    <property type="entry name" value="AMP-binding_C"/>
    <property type="match status" value="3"/>
</dbReference>
<dbReference type="EMBL" id="CP004387">
    <property type="protein sequence ID" value="AJD47484.1"/>
    <property type="molecule type" value="Genomic_DNA"/>
</dbReference>
<evidence type="ECO:0000313" key="8">
    <source>
        <dbReference type="Proteomes" id="UP000006764"/>
    </source>
</evidence>
<dbReference type="FunFam" id="1.10.1200.10:FF:000005">
    <property type="entry name" value="Nonribosomal peptide synthetase 1"/>
    <property type="match status" value="3"/>
</dbReference>
<keyword evidence="3" id="KW-0596">Phosphopantetheine</keyword>
<comment type="cofactor">
    <cofactor evidence="1">
        <name>pantetheine 4'-phosphate</name>
        <dbReference type="ChEBI" id="CHEBI:47942"/>
    </cofactor>
</comment>
<dbReference type="Pfam" id="PF00501">
    <property type="entry name" value="AMP-binding"/>
    <property type="match status" value="3"/>
</dbReference>
<dbReference type="CDD" id="cd05930">
    <property type="entry name" value="A_NRPS"/>
    <property type="match status" value="2"/>
</dbReference>
<keyword evidence="8" id="KW-1185">Reference proteome</keyword>
<dbReference type="InterPro" id="IPR023213">
    <property type="entry name" value="CAT-like_dom_sf"/>
</dbReference>
<dbReference type="Gene3D" id="3.30.559.30">
    <property type="entry name" value="Nonribosomal peptide synthetase, condensation domain"/>
    <property type="match status" value="5"/>
</dbReference>
<dbReference type="FunFam" id="3.30.300.30:FF:000010">
    <property type="entry name" value="Enterobactin synthetase component F"/>
    <property type="match status" value="1"/>
</dbReference>
<name>A0A0B4XH85_9GAMM</name>
<dbReference type="PANTHER" id="PTHR45398">
    <property type="match status" value="1"/>
</dbReference>
<keyword evidence="4" id="KW-0597">Phosphoprotein</keyword>
<dbReference type="InterPro" id="IPR025110">
    <property type="entry name" value="AMP-bd_C"/>
</dbReference>
<dbReference type="HOGENOM" id="CLU_223888_0_0_6"/>
<dbReference type="Gene3D" id="3.30.559.10">
    <property type="entry name" value="Chloramphenicol acetyltransferase-like domain"/>
    <property type="match status" value="5"/>
</dbReference>
<dbReference type="CDD" id="cd17646">
    <property type="entry name" value="A_NRPS_AB3403-like"/>
    <property type="match status" value="1"/>
</dbReference>
<dbReference type="Pfam" id="PF00668">
    <property type="entry name" value="Condensation"/>
    <property type="match status" value="5"/>
</dbReference>
<reference evidence="7 8" key="1">
    <citation type="journal article" date="2012" name="J. Bacteriol.">
        <title>Genome sequence of an alkane-degrading bacterium, Alcanivorax pacificus type strain W11-5, isolated from deep sea sediment.</title>
        <authorList>
            <person name="Lai Q."/>
            <person name="Shao Z."/>
        </authorList>
    </citation>
    <scope>NUCLEOTIDE SEQUENCE [LARGE SCALE GENOMIC DNA]</scope>
    <source>
        <strain evidence="7 8">W11-5</strain>
    </source>
</reference>
<dbReference type="PANTHER" id="PTHR45398:SF1">
    <property type="entry name" value="ENZYME, PUTATIVE (JCVI)-RELATED"/>
    <property type="match status" value="1"/>
</dbReference>